<comment type="similarity">
    <text evidence="1 3">Belongs to the pseudouridine synthase RsuA family.</text>
</comment>
<dbReference type="InterPro" id="IPR018496">
    <property type="entry name" value="PsdUridine_synth_RsuA/RluB_CS"/>
</dbReference>
<evidence type="ECO:0000313" key="7">
    <source>
        <dbReference type="Proteomes" id="UP000191820"/>
    </source>
</evidence>
<name>A0ABN4YGS0_9GAMM</name>
<feature type="domain" description="Pseudouridine synthase RsuA/RluA-like" evidence="5">
    <location>
        <begin position="40"/>
        <end position="184"/>
    </location>
</feature>
<reference evidence="6 7" key="1">
    <citation type="submission" date="2017-03" db="EMBL/GenBank/DDBJ databases">
        <title>Genome sequencing of Shewanella japonica KCTC 22435.</title>
        <authorList>
            <person name="Kim K.M."/>
        </authorList>
    </citation>
    <scope>NUCLEOTIDE SEQUENCE [LARGE SCALE GENOMIC DNA]</scope>
    <source>
        <strain evidence="6 7">KCTC 22435</strain>
    </source>
</reference>
<dbReference type="EMBL" id="CP020472">
    <property type="protein sequence ID" value="ARD22079.1"/>
    <property type="molecule type" value="Genomic_DNA"/>
</dbReference>
<dbReference type="InterPro" id="IPR000748">
    <property type="entry name" value="PsdUridine_synth_RsuA/RluB/E/F"/>
</dbReference>
<dbReference type="InterPro" id="IPR042092">
    <property type="entry name" value="PsdUridine_s_RsuA/RluB/E/F_cat"/>
</dbReference>
<dbReference type="InterPro" id="IPR006145">
    <property type="entry name" value="PsdUridine_synth_RsuA/RluA"/>
</dbReference>
<dbReference type="Gene3D" id="3.30.70.580">
    <property type="entry name" value="Pseudouridine synthase I, catalytic domain, N-terminal subdomain"/>
    <property type="match status" value="1"/>
</dbReference>
<keyword evidence="2 3" id="KW-0413">Isomerase</keyword>
<evidence type="ECO:0000256" key="2">
    <source>
        <dbReference type="ARBA" id="ARBA00023235"/>
    </source>
</evidence>
<evidence type="ECO:0000256" key="1">
    <source>
        <dbReference type="ARBA" id="ARBA00008348"/>
    </source>
</evidence>
<evidence type="ECO:0000256" key="3">
    <source>
        <dbReference type="RuleBase" id="RU003887"/>
    </source>
</evidence>
<organism evidence="6 7">
    <name type="scientific">Shewanella japonica</name>
    <dbReference type="NCBI Taxonomy" id="93973"/>
    <lineage>
        <taxon>Bacteria</taxon>
        <taxon>Pseudomonadati</taxon>
        <taxon>Pseudomonadota</taxon>
        <taxon>Gammaproteobacteria</taxon>
        <taxon>Alteromonadales</taxon>
        <taxon>Shewanellaceae</taxon>
        <taxon>Shewanella</taxon>
    </lineage>
</organism>
<dbReference type="NCBIfam" id="TIGR00093">
    <property type="entry name" value="pseudouridine synthase"/>
    <property type="match status" value="1"/>
</dbReference>
<dbReference type="SUPFAM" id="SSF55120">
    <property type="entry name" value="Pseudouridine synthase"/>
    <property type="match status" value="1"/>
</dbReference>
<proteinExistence type="inferred from homology"/>
<dbReference type="InterPro" id="IPR020094">
    <property type="entry name" value="TruA/RsuA/RluB/E/F_N"/>
</dbReference>
<dbReference type="InterPro" id="IPR020103">
    <property type="entry name" value="PsdUridine_synth_cat_dom_sf"/>
</dbReference>
<dbReference type="PANTHER" id="PTHR47683">
    <property type="entry name" value="PSEUDOURIDINE SYNTHASE FAMILY PROTEIN-RELATED"/>
    <property type="match status" value="1"/>
</dbReference>
<evidence type="ECO:0000256" key="4">
    <source>
        <dbReference type="SAM" id="MobiDB-lite"/>
    </source>
</evidence>
<dbReference type="CDD" id="cd02566">
    <property type="entry name" value="PseudoU_synth_RluE"/>
    <property type="match status" value="1"/>
</dbReference>
<dbReference type="Gene3D" id="3.30.70.1560">
    <property type="entry name" value="Alpha-L RNA-binding motif"/>
    <property type="match status" value="1"/>
</dbReference>
<keyword evidence="7" id="KW-1185">Reference proteome</keyword>
<feature type="region of interest" description="Disordered" evidence="4">
    <location>
        <begin position="1"/>
        <end position="31"/>
    </location>
</feature>
<accession>A0ABN4YGS0</accession>
<dbReference type="RefSeq" id="WP_080915541.1">
    <property type="nucleotide sequence ID" value="NZ_CP020472.1"/>
</dbReference>
<dbReference type="PROSITE" id="PS01149">
    <property type="entry name" value="PSI_RSU"/>
    <property type="match status" value="1"/>
</dbReference>
<protein>
    <recommendedName>
        <fullName evidence="3">Pseudouridine synthase</fullName>
        <ecNumber evidence="3">5.4.99.-</ecNumber>
    </recommendedName>
</protein>
<evidence type="ECO:0000259" key="5">
    <source>
        <dbReference type="Pfam" id="PF00849"/>
    </source>
</evidence>
<dbReference type="EC" id="5.4.99.-" evidence="3"/>
<sequence>MSANDKPKRFSTKPAFSKVNKKHRKPTKRAVSKPVENPIIVLFNKPFDVLCQFTDESGRQTLKDFIPVKDVYAAGRLDRDSEGLLLLTNDGKLQAKLTQPNKKTFKTYWVQVEGEPSEYSITALQQGVELKDGMTLPANVKVIEEPTVWERVPPVRERKSIPTTWLEIQICEGRNRQVRRMTAHVGHPTLRLIRYKIGQWSLDDLPNGAYKTIKQ</sequence>
<evidence type="ECO:0000313" key="6">
    <source>
        <dbReference type="EMBL" id="ARD22079.1"/>
    </source>
</evidence>
<dbReference type="PANTHER" id="PTHR47683:SF2">
    <property type="entry name" value="RNA-BINDING S4 DOMAIN-CONTAINING PROTEIN"/>
    <property type="match status" value="1"/>
</dbReference>
<dbReference type="Proteomes" id="UP000191820">
    <property type="component" value="Chromosome"/>
</dbReference>
<gene>
    <name evidence="6" type="ORF">SJ2017_1768</name>
</gene>
<dbReference type="InterPro" id="IPR050343">
    <property type="entry name" value="RsuA_PseudoU_synthase"/>
</dbReference>
<dbReference type="Pfam" id="PF00849">
    <property type="entry name" value="PseudoU_synth_2"/>
    <property type="match status" value="1"/>
</dbReference>
<feature type="compositionally biased region" description="Basic residues" evidence="4">
    <location>
        <begin position="19"/>
        <end position="31"/>
    </location>
</feature>